<keyword evidence="2 7" id="KW-0812">Transmembrane</keyword>
<dbReference type="AlphaFoldDB" id="A0A2P5D9B7"/>
<dbReference type="GO" id="GO:0140042">
    <property type="term" value="P:lipid droplet formation"/>
    <property type="evidence" value="ECO:0007669"/>
    <property type="project" value="UniProtKB-ARBA"/>
</dbReference>
<dbReference type="GO" id="GO:0006629">
    <property type="term" value="P:lipid metabolic process"/>
    <property type="evidence" value="ECO:0007669"/>
    <property type="project" value="UniProtKB-KW"/>
</dbReference>
<feature type="transmembrane region" description="Helical" evidence="7">
    <location>
        <begin position="455"/>
        <end position="475"/>
    </location>
</feature>
<dbReference type="EMBL" id="JXTB01000054">
    <property type="protein sequence ID" value="PON69846.1"/>
    <property type="molecule type" value="Genomic_DNA"/>
</dbReference>
<dbReference type="CDD" id="cd23995">
    <property type="entry name" value="Seipin_BSCL2_like"/>
    <property type="match status" value="1"/>
</dbReference>
<evidence type="ECO:0000256" key="4">
    <source>
        <dbReference type="ARBA" id="ARBA00022989"/>
    </source>
</evidence>
<evidence type="ECO:0000313" key="8">
    <source>
        <dbReference type="EMBL" id="PON69846.1"/>
    </source>
</evidence>
<keyword evidence="5" id="KW-0443">Lipid metabolism</keyword>
<keyword evidence="9" id="KW-1185">Reference proteome</keyword>
<feature type="transmembrane region" description="Helical" evidence="7">
    <location>
        <begin position="198"/>
        <end position="219"/>
    </location>
</feature>
<dbReference type="Pfam" id="PF06775">
    <property type="entry name" value="Seipin"/>
    <property type="match status" value="1"/>
</dbReference>
<dbReference type="GO" id="GO:0005789">
    <property type="term" value="C:endoplasmic reticulum membrane"/>
    <property type="evidence" value="ECO:0007669"/>
    <property type="project" value="UniProtKB-SubCell"/>
</dbReference>
<dbReference type="Proteomes" id="UP000237105">
    <property type="component" value="Unassembled WGS sequence"/>
</dbReference>
<gene>
    <name evidence="8" type="ORF">PanWU01x14_086300</name>
</gene>
<evidence type="ECO:0000256" key="6">
    <source>
        <dbReference type="ARBA" id="ARBA00023136"/>
    </source>
</evidence>
<reference evidence="9" key="1">
    <citation type="submission" date="2016-06" db="EMBL/GenBank/DDBJ databases">
        <title>Parallel loss of symbiosis genes in relatives of nitrogen-fixing non-legume Parasponia.</title>
        <authorList>
            <person name="Van Velzen R."/>
            <person name="Holmer R."/>
            <person name="Bu F."/>
            <person name="Rutten L."/>
            <person name="Van Zeijl A."/>
            <person name="Liu W."/>
            <person name="Santuari L."/>
            <person name="Cao Q."/>
            <person name="Sharma T."/>
            <person name="Shen D."/>
            <person name="Roswanjaya Y."/>
            <person name="Wardhani T."/>
            <person name="Kalhor M.S."/>
            <person name="Jansen J."/>
            <person name="Van den Hoogen J."/>
            <person name="Gungor B."/>
            <person name="Hartog M."/>
            <person name="Hontelez J."/>
            <person name="Verver J."/>
            <person name="Yang W.-C."/>
            <person name="Schijlen E."/>
            <person name="Repin R."/>
            <person name="Schilthuizen M."/>
            <person name="Schranz E."/>
            <person name="Heidstra R."/>
            <person name="Miyata K."/>
            <person name="Fedorova E."/>
            <person name="Kohlen W."/>
            <person name="Bisseling T."/>
            <person name="Smit S."/>
            <person name="Geurts R."/>
        </authorList>
    </citation>
    <scope>NUCLEOTIDE SEQUENCE [LARGE SCALE GENOMIC DNA]</scope>
    <source>
        <strain evidence="9">cv. WU1-14</strain>
    </source>
</reference>
<name>A0A2P5D9B7_PARAD</name>
<accession>A0A2P5D9B7</accession>
<comment type="subcellular location">
    <subcellularLocation>
        <location evidence="1">Endoplasmic reticulum membrane</location>
        <topology evidence="1">Multi-pass membrane protein</topology>
    </subcellularLocation>
</comment>
<proteinExistence type="predicted"/>
<dbReference type="InterPro" id="IPR009617">
    <property type="entry name" value="Seipin"/>
</dbReference>
<evidence type="ECO:0000256" key="1">
    <source>
        <dbReference type="ARBA" id="ARBA00004477"/>
    </source>
</evidence>
<evidence type="ECO:0000256" key="3">
    <source>
        <dbReference type="ARBA" id="ARBA00022824"/>
    </source>
</evidence>
<dbReference type="PANTHER" id="PTHR21212">
    <property type="entry name" value="BERNARDINELLI-SEIP CONGENITAL LIPODYSTROPHY 2 HOMOLOG BSCL2 PROTEIN"/>
    <property type="match status" value="1"/>
</dbReference>
<keyword evidence="3" id="KW-0256">Endoplasmic reticulum</keyword>
<feature type="transmembrane region" description="Helical" evidence="7">
    <location>
        <begin position="231"/>
        <end position="254"/>
    </location>
</feature>
<dbReference type="PANTHER" id="PTHR21212:SF6">
    <property type="entry name" value="SEIPIN-2-LIKE"/>
    <property type="match status" value="1"/>
</dbReference>
<evidence type="ECO:0000256" key="5">
    <source>
        <dbReference type="ARBA" id="ARBA00023098"/>
    </source>
</evidence>
<protein>
    <submittedName>
        <fullName evidence="8">Seipin family</fullName>
    </submittedName>
</protein>
<dbReference type="OrthoDB" id="3990054at2759"/>
<feature type="transmembrane region" description="Helical" evidence="7">
    <location>
        <begin position="142"/>
        <end position="162"/>
    </location>
</feature>
<organism evidence="8 9">
    <name type="scientific">Parasponia andersonii</name>
    <name type="common">Sponia andersonii</name>
    <dbReference type="NCBI Taxonomy" id="3476"/>
    <lineage>
        <taxon>Eukaryota</taxon>
        <taxon>Viridiplantae</taxon>
        <taxon>Streptophyta</taxon>
        <taxon>Embryophyta</taxon>
        <taxon>Tracheophyta</taxon>
        <taxon>Spermatophyta</taxon>
        <taxon>Magnoliopsida</taxon>
        <taxon>eudicotyledons</taxon>
        <taxon>Gunneridae</taxon>
        <taxon>Pentapetalae</taxon>
        <taxon>rosids</taxon>
        <taxon>fabids</taxon>
        <taxon>Rosales</taxon>
        <taxon>Cannabaceae</taxon>
        <taxon>Parasponia</taxon>
    </lineage>
</organism>
<dbReference type="STRING" id="3476.A0A2P5D9B7"/>
<feature type="transmembrane region" description="Helical" evidence="7">
    <location>
        <begin position="168"/>
        <end position="186"/>
    </location>
</feature>
<evidence type="ECO:0000256" key="2">
    <source>
        <dbReference type="ARBA" id="ARBA00022692"/>
    </source>
</evidence>
<comment type="caution">
    <text evidence="8">The sequence shown here is derived from an EMBL/GenBank/DDBJ whole genome shotgun (WGS) entry which is preliminary data.</text>
</comment>
<evidence type="ECO:0000256" key="7">
    <source>
        <dbReference type="SAM" id="Phobius"/>
    </source>
</evidence>
<sequence length="535" mass="60068">MDASKIYENSHIGNGEHDELFGLDPSSNVKSLGSFDVLKYSVLKLVLDGAEKAIKDQKSLKVKLFLANGVAGSSGLDTKRALREHSFDEKEGAVQSSLPDNERVLAKLGNNSLPNSSKDYINNPLLIEDFPSRGNNQLPMNFLAFIVILVMKFVGFQFSLLISFLTFPIWSSYYVFLMFVLFPLQTMRQVRGYLMKKLLRMCRVTYITVTAAVSVSDLVKAQKSAAMRIGWALFSSICVCSMLLGLLASGFLLGGFMMQHLVQKPIQTRENLTFDYSKTSPVAFVSLTSSHSVNPSGLFFKDSAGDGKQSMTRVIPYNHKLQLTVSLTVPESEYNQKLGVFQVRVDFLSANGNVTASSGYPCMLRFKSRPIRYIETFLKSAPLIAGFQSESQILNIKMTQFVEGIEPTACLRITLEQRAEYQTGAGIPQIYEASLVLESELPKLKRFVWYWRRTIFVWSSLLSFFTELVFIIVFIRPILVPRSRNGYGKNNADRAKIASSRSLALREKNNLSYFSAYFTTNFYGNSQLCESAILE</sequence>
<keyword evidence="6 7" id="KW-0472">Membrane</keyword>
<evidence type="ECO:0000313" key="9">
    <source>
        <dbReference type="Proteomes" id="UP000237105"/>
    </source>
</evidence>
<keyword evidence="4 7" id="KW-1133">Transmembrane helix</keyword>